<evidence type="ECO:0000313" key="2">
    <source>
        <dbReference type="Proteomes" id="UP000789920"/>
    </source>
</evidence>
<reference evidence="1" key="1">
    <citation type="submission" date="2021-06" db="EMBL/GenBank/DDBJ databases">
        <authorList>
            <person name="Kallberg Y."/>
            <person name="Tangrot J."/>
            <person name="Rosling A."/>
        </authorList>
    </citation>
    <scope>NUCLEOTIDE SEQUENCE</scope>
    <source>
        <strain evidence="1">MA461A</strain>
    </source>
</reference>
<feature type="non-terminal residue" evidence="1">
    <location>
        <position position="1"/>
    </location>
</feature>
<comment type="caution">
    <text evidence="1">The sequence shown here is derived from an EMBL/GenBank/DDBJ whole genome shotgun (WGS) entry which is preliminary data.</text>
</comment>
<organism evidence="1 2">
    <name type="scientific">Racocetra persica</name>
    <dbReference type="NCBI Taxonomy" id="160502"/>
    <lineage>
        <taxon>Eukaryota</taxon>
        <taxon>Fungi</taxon>
        <taxon>Fungi incertae sedis</taxon>
        <taxon>Mucoromycota</taxon>
        <taxon>Glomeromycotina</taxon>
        <taxon>Glomeromycetes</taxon>
        <taxon>Diversisporales</taxon>
        <taxon>Gigasporaceae</taxon>
        <taxon>Racocetra</taxon>
    </lineage>
</organism>
<dbReference type="Proteomes" id="UP000789920">
    <property type="component" value="Unassembled WGS sequence"/>
</dbReference>
<keyword evidence="2" id="KW-1185">Reference proteome</keyword>
<gene>
    <name evidence="1" type="ORF">RPERSI_LOCUS10829</name>
</gene>
<name>A0ACA9PP64_9GLOM</name>
<dbReference type="EMBL" id="CAJVQC010021791">
    <property type="protein sequence ID" value="CAG8715099.1"/>
    <property type="molecule type" value="Genomic_DNA"/>
</dbReference>
<proteinExistence type="predicted"/>
<protein>
    <submittedName>
        <fullName evidence="1">10736_t:CDS:1</fullName>
    </submittedName>
</protein>
<sequence length="102" mass="11530">QNKKLSKDILIFNNYGINEAFDIKDPDSDYDTYDNSTSSITIEESIASEGAIEDLEHEFFKMASFVTESTDNEGLNYFLDNHKKAKTLTSCVLLHVIDGQVK</sequence>
<evidence type="ECO:0000313" key="1">
    <source>
        <dbReference type="EMBL" id="CAG8715099.1"/>
    </source>
</evidence>
<accession>A0ACA9PP64</accession>